<sequence length="803" mass="87716">MTIAPADPVSAQAASQAADDAPGTALLRTLTGLTADLPATDPGKVAAAALRGRHPGSDEAELRALATEAAAGLIAEEPEYSRLAARLLALTITEEAAGQGAVSFSSSVRVGHREGLLADSTAEFAAAHAERLDALVERALADGADNRFGYFGLRTLYSRYLLRHPITRQVIETPQHFLLRVACGLAENLSERALDDVAELYRLTSTLSYLPSSPTLFNSGTRHPQMSSCYLLDSPLDELDSIYNRYHQVARLSKHAGGIGLSYSRIRARGSLIRGTNGHSNGIVPFLRTLDASVAAVNQGGRRKGAACVYLETWHADLEEFLELRDNTGEEARRTHNLNIAHWIPDEFMRRVEADADWSLFSPADAPALVDLWGEEFDAAYRRAEAEGKAVKQVPARQLYARMMRTLAQTGNGWMTFKDAANRTANQTAEPGRVVHSSNLCTEILEVTNDGETAVCNLGSVNLAAHLGEDGQLDWERLDATVRTAVTFLDRVVDINFYPTEEAGASNSRWRPVGLGLMGLQDVFFRLRLPFDSPEATALSTRISERIMLAAYEASCELAERHGPHPAWAETRTARGVLHPDHYPDAVATWPERWEALRTRMAKSGMRNSLLLAIAPTATIASIAGVYECIEPQVSNLFKRETLSGEFLQVNSYLVDDLKKLGVWDTQTREALRESNGSIQDFSWVPADVRELYRTAWEIPQRALIDMAAARTPYLDQSQSLNLFMASPTIGKLSSMYAYAWKRGIKTTYYLRSRPATRIAQSARGGAAAAATPTVTVPAQAAPAEADAIACSLENPESCEACQ</sequence>
<feature type="region of interest" description="Disordered" evidence="7">
    <location>
        <begin position="1"/>
        <end position="20"/>
    </location>
</feature>
<dbReference type="PROSITE" id="PS00089">
    <property type="entry name" value="RIBORED_LARGE"/>
    <property type="match status" value="1"/>
</dbReference>
<evidence type="ECO:0000256" key="6">
    <source>
        <dbReference type="RuleBase" id="RU003410"/>
    </source>
</evidence>
<dbReference type="InterPro" id="IPR013509">
    <property type="entry name" value="RNR_lsu_N"/>
</dbReference>
<dbReference type="InterPro" id="IPR039718">
    <property type="entry name" value="Rrm1"/>
</dbReference>
<dbReference type="PRINTS" id="PR01183">
    <property type="entry name" value="RIBORDTASEM1"/>
</dbReference>
<comment type="caution">
    <text evidence="9">The sequence shown here is derived from an EMBL/GenBank/DDBJ whole genome shotgun (WGS) entry which is preliminary data.</text>
</comment>
<dbReference type="SUPFAM" id="SSF51998">
    <property type="entry name" value="PFL-like glycyl radical enzymes"/>
    <property type="match status" value="1"/>
</dbReference>
<gene>
    <name evidence="9" type="ORF">GCM10009579_87110</name>
</gene>
<keyword evidence="10" id="KW-1185">Reference proteome</keyword>
<comment type="catalytic activity">
    <reaction evidence="5 6">
        <text>a 2'-deoxyribonucleoside 5'-diphosphate + [thioredoxin]-disulfide + H2O = a ribonucleoside 5'-diphosphate + [thioredoxin]-dithiol</text>
        <dbReference type="Rhea" id="RHEA:23252"/>
        <dbReference type="Rhea" id="RHEA-COMP:10698"/>
        <dbReference type="Rhea" id="RHEA-COMP:10700"/>
        <dbReference type="ChEBI" id="CHEBI:15377"/>
        <dbReference type="ChEBI" id="CHEBI:29950"/>
        <dbReference type="ChEBI" id="CHEBI:50058"/>
        <dbReference type="ChEBI" id="CHEBI:57930"/>
        <dbReference type="ChEBI" id="CHEBI:73316"/>
        <dbReference type="EC" id="1.17.4.1"/>
    </reaction>
</comment>
<comment type="similarity">
    <text evidence="1 6">Belongs to the ribonucleoside diphosphate reductase large chain family.</text>
</comment>
<dbReference type="Pfam" id="PF02867">
    <property type="entry name" value="Ribonuc_red_lgC"/>
    <property type="match status" value="1"/>
</dbReference>
<keyword evidence="3 6" id="KW-0560">Oxidoreductase</keyword>
<dbReference type="InterPro" id="IPR013346">
    <property type="entry name" value="NrdE_NrdA_C"/>
</dbReference>
<comment type="function">
    <text evidence="6">Provides the precursors necessary for DNA synthesis. Catalyzes the biosynthesis of deoxyribonucleotides from the corresponding ribonucleotides.</text>
</comment>
<dbReference type="Pfam" id="PF00317">
    <property type="entry name" value="Ribonuc_red_lgN"/>
    <property type="match status" value="1"/>
</dbReference>
<dbReference type="NCBIfam" id="TIGR02506">
    <property type="entry name" value="NrdE_NrdA"/>
    <property type="match status" value="1"/>
</dbReference>
<dbReference type="EMBL" id="BAAAIH010000102">
    <property type="protein sequence ID" value="GAA1304035.1"/>
    <property type="molecule type" value="Genomic_DNA"/>
</dbReference>
<dbReference type="PANTHER" id="PTHR11573">
    <property type="entry name" value="RIBONUCLEOSIDE-DIPHOSPHATE REDUCTASE LARGE CHAIN"/>
    <property type="match status" value="1"/>
</dbReference>
<evidence type="ECO:0000256" key="7">
    <source>
        <dbReference type="SAM" id="MobiDB-lite"/>
    </source>
</evidence>
<reference evidence="10" key="1">
    <citation type="journal article" date="2019" name="Int. J. Syst. Evol. Microbiol.">
        <title>The Global Catalogue of Microorganisms (GCM) 10K type strain sequencing project: providing services to taxonomists for standard genome sequencing and annotation.</title>
        <authorList>
            <consortium name="The Broad Institute Genomics Platform"/>
            <consortium name="The Broad Institute Genome Sequencing Center for Infectious Disease"/>
            <person name="Wu L."/>
            <person name="Ma J."/>
        </authorList>
    </citation>
    <scope>NUCLEOTIDE SEQUENCE [LARGE SCALE GENOMIC DNA]</scope>
    <source>
        <strain evidence="10">JCM 11448</strain>
    </source>
</reference>
<evidence type="ECO:0000259" key="8">
    <source>
        <dbReference type="PROSITE" id="PS00089"/>
    </source>
</evidence>
<evidence type="ECO:0000256" key="1">
    <source>
        <dbReference type="ARBA" id="ARBA00010406"/>
    </source>
</evidence>
<evidence type="ECO:0000313" key="10">
    <source>
        <dbReference type="Proteomes" id="UP001500282"/>
    </source>
</evidence>
<dbReference type="SUPFAM" id="SSF48168">
    <property type="entry name" value="R1 subunit of ribonucleotide reductase, N-terminal domain"/>
    <property type="match status" value="1"/>
</dbReference>
<feature type="domain" description="Ribonucleotide reductase large subunit" evidence="8">
    <location>
        <begin position="594"/>
        <end position="616"/>
    </location>
</feature>
<dbReference type="EC" id="1.17.4.1" evidence="2 6"/>
<evidence type="ECO:0000256" key="2">
    <source>
        <dbReference type="ARBA" id="ARBA00012274"/>
    </source>
</evidence>
<dbReference type="PANTHER" id="PTHR11573:SF6">
    <property type="entry name" value="RIBONUCLEOSIDE-DIPHOSPHATE REDUCTASE LARGE SUBUNIT"/>
    <property type="match status" value="1"/>
</dbReference>
<dbReference type="CDD" id="cd01679">
    <property type="entry name" value="RNR_I"/>
    <property type="match status" value="1"/>
</dbReference>
<protein>
    <recommendedName>
        <fullName evidence="2 6">Ribonucleoside-diphosphate reductase</fullName>
        <ecNumber evidence="2 6">1.17.4.1</ecNumber>
    </recommendedName>
</protein>
<evidence type="ECO:0000313" key="9">
    <source>
        <dbReference type="EMBL" id="GAA1304035.1"/>
    </source>
</evidence>
<dbReference type="Proteomes" id="UP001500282">
    <property type="component" value="Unassembled WGS sequence"/>
</dbReference>
<dbReference type="Gene3D" id="3.20.70.20">
    <property type="match status" value="1"/>
</dbReference>
<proteinExistence type="inferred from homology"/>
<evidence type="ECO:0000256" key="4">
    <source>
        <dbReference type="ARBA" id="ARBA00023116"/>
    </source>
</evidence>
<name>A0ABP4I1R1_9ACTN</name>
<accession>A0ABP4I1R1</accession>
<dbReference type="InterPro" id="IPR000788">
    <property type="entry name" value="RNR_lg_C"/>
</dbReference>
<keyword evidence="4 6" id="KW-0215">Deoxyribonucleotide synthesis</keyword>
<evidence type="ECO:0000256" key="5">
    <source>
        <dbReference type="ARBA" id="ARBA00047754"/>
    </source>
</evidence>
<organism evidence="9 10">
    <name type="scientific">Streptomyces javensis</name>
    <dbReference type="NCBI Taxonomy" id="114698"/>
    <lineage>
        <taxon>Bacteria</taxon>
        <taxon>Bacillati</taxon>
        <taxon>Actinomycetota</taxon>
        <taxon>Actinomycetes</taxon>
        <taxon>Kitasatosporales</taxon>
        <taxon>Streptomycetaceae</taxon>
        <taxon>Streptomyces</taxon>
        <taxon>Streptomyces violaceusniger group</taxon>
    </lineage>
</organism>
<dbReference type="InterPro" id="IPR008926">
    <property type="entry name" value="RNR_R1-su_N"/>
</dbReference>
<evidence type="ECO:0000256" key="3">
    <source>
        <dbReference type="ARBA" id="ARBA00023002"/>
    </source>
</evidence>